<reference evidence="1 2" key="1">
    <citation type="submission" date="2022-01" db="EMBL/GenBank/DDBJ databases">
        <title>Flavihumibacter sp. nov., isolated from sediment of a river.</title>
        <authorList>
            <person name="Liu H."/>
        </authorList>
    </citation>
    <scope>NUCLEOTIDE SEQUENCE [LARGE SCALE GENOMIC DNA]</scope>
    <source>
        <strain evidence="1 2">RY-1</strain>
    </source>
</reference>
<accession>A0ABS9BIV8</accession>
<evidence type="ECO:0000313" key="1">
    <source>
        <dbReference type="EMBL" id="MCF1715270.1"/>
    </source>
</evidence>
<dbReference type="Proteomes" id="UP001200145">
    <property type="component" value="Unassembled WGS sequence"/>
</dbReference>
<organism evidence="1 2">
    <name type="scientific">Flavihumibacter fluminis</name>
    <dbReference type="NCBI Taxonomy" id="2909236"/>
    <lineage>
        <taxon>Bacteria</taxon>
        <taxon>Pseudomonadati</taxon>
        <taxon>Bacteroidota</taxon>
        <taxon>Chitinophagia</taxon>
        <taxon>Chitinophagales</taxon>
        <taxon>Chitinophagaceae</taxon>
        <taxon>Flavihumibacter</taxon>
    </lineage>
</organism>
<gene>
    <name evidence="1" type="ORF">L0U88_11590</name>
</gene>
<proteinExistence type="predicted"/>
<name>A0ABS9BIV8_9BACT</name>
<protein>
    <recommendedName>
        <fullName evidence="3">Glycosyl transferase family 1</fullName>
    </recommendedName>
</protein>
<evidence type="ECO:0008006" key="3">
    <source>
        <dbReference type="Google" id="ProtNLM"/>
    </source>
</evidence>
<keyword evidence="2" id="KW-1185">Reference proteome</keyword>
<dbReference type="SUPFAM" id="SSF53756">
    <property type="entry name" value="UDP-Glycosyltransferase/glycogen phosphorylase"/>
    <property type="match status" value="1"/>
</dbReference>
<dbReference type="RefSeq" id="WP_234866226.1">
    <property type="nucleotide sequence ID" value="NZ_JAKEVY010000003.1"/>
</dbReference>
<sequence length="363" mass="41995">MKVRLVCYEEVDRWIMGKFALRMRDNLQQLQIDVDIAMQADPAADINHHIVFEGYEPGSAPSSRHTLMITHVDDIRKLELIKEQLKTAAAGVCMSRETQQQLAQLGADKNRLCYINPAHDGVVAIRKHRIGICCRVQEDGRKREYFIDKLAKRLDPAYFKFVIMGDSWEPQVAALQKNGFEVDYTNRFIYNQYVELIPTLDYYLYMGMDEGQMGFIDALAAGVKTIVTAQGYHLDAPNGIVHPYTSYEELEAIFLQLEDEKKKLVDAVATWNWMDYTIKHVEIWNHLLGKQEQPSPFADGLNSLLNMQQSELQTDHSFIDAKRKELTQNKFRRSYYHKTGRLKRTYRTEGIAGVIRLVTSKFF</sequence>
<comment type="caution">
    <text evidence="1">The sequence shown here is derived from an EMBL/GenBank/DDBJ whole genome shotgun (WGS) entry which is preliminary data.</text>
</comment>
<dbReference type="EMBL" id="JAKEVY010000003">
    <property type="protein sequence ID" value="MCF1715270.1"/>
    <property type="molecule type" value="Genomic_DNA"/>
</dbReference>
<evidence type="ECO:0000313" key="2">
    <source>
        <dbReference type="Proteomes" id="UP001200145"/>
    </source>
</evidence>